<reference evidence="5" key="1">
    <citation type="submission" date="2022-07" db="EMBL/GenBank/DDBJ databases">
        <title>Phylogenomic reconstructions and comparative analyses of Kickxellomycotina fungi.</title>
        <authorList>
            <person name="Reynolds N.K."/>
            <person name="Stajich J.E."/>
            <person name="Barry K."/>
            <person name="Grigoriev I.V."/>
            <person name="Crous P."/>
            <person name="Smith M.E."/>
        </authorList>
    </citation>
    <scope>NUCLEOTIDE SEQUENCE</scope>
    <source>
        <strain evidence="5">IMI 214461</strain>
    </source>
</reference>
<dbReference type="GO" id="GO:0005634">
    <property type="term" value="C:nucleus"/>
    <property type="evidence" value="ECO:0007669"/>
    <property type="project" value="TreeGrafter"/>
</dbReference>
<dbReference type="Pfam" id="PF05368">
    <property type="entry name" value="NmrA"/>
    <property type="match status" value="1"/>
</dbReference>
<protein>
    <recommendedName>
        <fullName evidence="4">NmrA-like domain-containing protein</fullName>
    </recommendedName>
</protein>
<keyword evidence="3" id="KW-0560">Oxidoreductase</keyword>
<dbReference type="PANTHER" id="PTHR42748:SF30">
    <property type="entry name" value="NMRA-LIKE DOMAIN-CONTAINING PROTEIN"/>
    <property type="match status" value="1"/>
</dbReference>
<evidence type="ECO:0000256" key="3">
    <source>
        <dbReference type="ARBA" id="ARBA00023002"/>
    </source>
</evidence>
<dbReference type="AlphaFoldDB" id="A0A9W8B8E4"/>
<dbReference type="Proteomes" id="UP001150907">
    <property type="component" value="Unassembled WGS sequence"/>
</dbReference>
<evidence type="ECO:0000259" key="4">
    <source>
        <dbReference type="Pfam" id="PF05368"/>
    </source>
</evidence>
<accession>A0A9W8B8E4</accession>
<evidence type="ECO:0000313" key="5">
    <source>
        <dbReference type="EMBL" id="KAJ1997145.1"/>
    </source>
</evidence>
<dbReference type="SUPFAM" id="SSF51735">
    <property type="entry name" value="NAD(P)-binding Rossmann-fold domains"/>
    <property type="match status" value="1"/>
</dbReference>
<dbReference type="EMBL" id="JANBQF010001475">
    <property type="protein sequence ID" value="KAJ1997145.1"/>
    <property type="molecule type" value="Genomic_DNA"/>
</dbReference>
<evidence type="ECO:0000256" key="2">
    <source>
        <dbReference type="ARBA" id="ARBA00022857"/>
    </source>
</evidence>
<gene>
    <name evidence="5" type="ORF">H4R26_005939</name>
</gene>
<dbReference type="GO" id="GO:0016491">
    <property type="term" value="F:oxidoreductase activity"/>
    <property type="evidence" value="ECO:0007669"/>
    <property type="project" value="UniProtKB-KW"/>
</dbReference>
<keyword evidence="6" id="KW-1185">Reference proteome</keyword>
<dbReference type="Gene3D" id="3.90.25.10">
    <property type="entry name" value="UDP-galactose 4-epimerase, domain 1"/>
    <property type="match status" value="1"/>
</dbReference>
<organism evidence="5 6">
    <name type="scientific">Coemansia thaxteri</name>
    <dbReference type="NCBI Taxonomy" id="2663907"/>
    <lineage>
        <taxon>Eukaryota</taxon>
        <taxon>Fungi</taxon>
        <taxon>Fungi incertae sedis</taxon>
        <taxon>Zoopagomycota</taxon>
        <taxon>Kickxellomycotina</taxon>
        <taxon>Kickxellomycetes</taxon>
        <taxon>Kickxellales</taxon>
        <taxon>Kickxellaceae</taxon>
        <taxon>Coemansia</taxon>
    </lineage>
</organism>
<dbReference type="InterPro" id="IPR036291">
    <property type="entry name" value="NAD(P)-bd_dom_sf"/>
</dbReference>
<dbReference type="InterPro" id="IPR008030">
    <property type="entry name" value="NmrA-like"/>
</dbReference>
<dbReference type="OrthoDB" id="3358371at2759"/>
<evidence type="ECO:0000313" key="6">
    <source>
        <dbReference type="Proteomes" id="UP001150907"/>
    </source>
</evidence>
<sequence length="310" mass="34403">MSKIVAIVGATGQQGGSVLKLLHATGKYQLRALTRNPDGKQALLLKDKYQGVDWVQANSDDPASLREAFQGADTIFAVTQFFQADIENRVKSGDTDAEYTQGKNMVDAAIAAGAKSMVLSSLDSMKQLSHGKYPGVLHFEGKHKIEEYLASKSDKIKGFFVYPGFYMENYVQFSRVSPEDNQTVEFTMPLKPTTKMPLVDTANDTGPVVAYVLENPEECLGEVVEISGGYYDGQEMAKAFTEVTGKPSRYVQIPYEYVGSDELVQMFKGQDEFGYFGGRTEFIARNKKIQHRFSTPTSFWKNRGWAGPAK</sequence>
<feature type="domain" description="NmrA-like" evidence="4">
    <location>
        <begin position="2"/>
        <end position="278"/>
    </location>
</feature>
<proteinExistence type="inferred from homology"/>
<dbReference type="Gene3D" id="3.40.50.720">
    <property type="entry name" value="NAD(P)-binding Rossmann-like Domain"/>
    <property type="match status" value="1"/>
</dbReference>
<name>A0A9W8B8E4_9FUNG</name>
<comment type="caution">
    <text evidence="5">The sequence shown here is derived from an EMBL/GenBank/DDBJ whole genome shotgun (WGS) entry which is preliminary data.</text>
</comment>
<comment type="similarity">
    <text evidence="1">Belongs to the NmrA-type oxidoreductase family.</text>
</comment>
<keyword evidence="2" id="KW-0521">NADP</keyword>
<dbReference type="CDD" id="cd05251">
    <property type="entry name" value="NmrA_like_SDR_a"/>
    <property type="match status" value="1"/>
</dbReference>
<dbReference type="InterPro" id="IPR051164">
    <property type="entry name" value="NmrA-like_oxidored"/>
</dbReference>
<evidence type="ECO:0000256" key="1">
    <source>
        <dbReference type="ARBA" id="ARBA00006328"/>
    </source>
</evidence>
<dbReference type="PANTHER" id="PTHR42748">
    <property type="entry name" value="NITROGEN METABOLITE REPRESSION PROTEIN NMRA FAMILY MEMBER"/>
    <property type="match status" value="1"/>
</dbReference>